<gene>
    <name evidence="2" type="ORF">BDN71DRAFT_1587057</name>
</gene>
<accession>A0A9P6A3N3</accession>
<organism evidence="2 3">
    <name type="scientific">Pleurotus eryngii</name>
    <name type="common">Boletus of the steppes</name>
    <dbReference type="NCBI Taxonomy" id="5323"/>
    <lineage>
        <taxon>Eukaryota</taxon>
        <taxon>Fungi</taxon>
        <taxon>Dikarya</taxon>
        <taxon>Basidiomycota</taxon>
        <taxon>Agaricomycotina</taxon>
        <taxon>Agaricomycetes</taxon>
        <taxon>Agaricomycetidae</taxon>
        <taxon>Agaricales</taxon>
        <taxon>Pleurotineae</taxon>
        <taxon>Pleurotaceae</taxon>
        <taxon>Pleurotus</taxon>
    </lineage>
</organism>
<feature type="compositionally biased region" description="Polar residues" evidence="1">
    <location>
        <begin position="295"/>
        <end position="309"/>
    </location>
</feature>
<dbReference type="EMBL" id="MU154534">
    <property type="protein sequence ID" value="KAF9499024.1"/>
    <property type="molecule type" value="Genomic_DNA"/>
</dbReference>
<dbReference type="OrthoDB" id="3366546at2759"/>
<evidence type="ECO:0000313" key="2">
    <source>
        <dbReference type="EMBL" id="KAF9499024.1"/>
    </source>
</evidence>
<evidence type="ECO:0000256" key="1">
    <source>
        <dbReference type="SAM" id="MobiDB-lite"/>
    </source>
</evidence>
<feature type="compositionally biased region" description="Basic residues" evidence="1">
    <location>
        <begin position="235"/>
        <end position="261"/>
    </location>
</feature>
<evidence type="ECO:0008006" key="4">
    <source>
        <dbReference type="Google" id="ProtNLM"/>
    </source>
</evidence>
<feature type="compositionally biased region" description="Basic and acidic residues" evidence="1">
    <location>
        <begin position="262"/>
        <end position="281"/>
    </location>
</feature>
<evidence type="ECO:0000313" key="3">
    <source>
        <dbReference type="Proteomes" id="UP000807025"/>
    </source>
</evidence>
<dbReference type="AlphaFoldDB" id="A0A9P6A3N3"/>
<dbReference type="Proteomes" id="UP000807025">
    <property type="component" value="Unassembled WGS sequence"/>
</dbReference>
<protein>
    <recommendedName>
        <fullName evidence="4">G-patch domain-containing protein</fullName>
    </recommendedName>
</protein>
<feature type="compositionally biased region" description="Acidic residues" evidence="1">
    <location>
        <begin position="198"/>
        <end position="209"/>
    </location>
</feature>
<feature type="compositionally biased region" description="Basic and acidic residues" evidence="1">
    <location>
        <begin position="324"/>
        <end position="337"/>
    </location>
</feature>
<comment type="caution">
    <text evidence="2">The sequence shown here is derived from an EMBL/GenBank/DDBJ whole genome shotgun (WGS) entry which is preliminary data.</text>
</comment>
<sequence>MPLDGHAYLVAQGWAGKGSGLREGAISRPLAIAQKKTLSGLGKDRDEAFPFWDHLFSAASTSIKIKIADSDEESDDVIVEKEISVFKRTGTGILCNRRPLLGTPATSGSNTPSISGESSATSNASLLTMAKREAAKKGLYSRFFRGPVLGPENGPTVDDGEEVEVDDECSGCGESTPKPETEGTGGERKRKRRKDSEQEGEDVDEDDAGEGTAEGTSSCSAGVAGDVEDREKSERKRAKLERKRAREARRQAKKERRKVRELRKQELRKPEEEMQVEETRAAKVSGKGKRKESTQQDVVTSQDAGSPQETGREQKAKKRKKKRNASDDLGDIKDADGVTKPLVSPSPADHDTTASKPKKKRKRDSDQ</sequence>
<feature type="compositionally biased region" description="Basic and acidic residues" evidence="1">
    <location>
        <begin position="177"/>
        <end position="187"/>
    </location>
</feature>
<name>A0A9P6A3N3_PLEER</name>
<proteinExistence type="predicted"/>
<feature type="region of interest" description="Disordered" evidence="1">
    <location>
        <begin position="144"/>
        <end position="367"/>
    </location>
</feature>
<feature type="compositionally biased region" description="Basic residues" evidence="1">
    <location>
        <begin position="356"/>
        <end position="367"/>
    </location>
</feature>
<reference evidence="2" key="1">
    <citation type="submission" date="2020-11" db="EMBL/GenBank/DDBJ databases">
        <authorList>
            <consortium name="DOE Joint Genome Institute"/>
            <person name="Ahrendt S."/>
            <person name="Riley R."/>
            <person name="Andreopoulos W."/>
            <person name="Labutti K."/>
            <person name="Pangilinan J."/>
            <person name="Ruiz-Duenas F.J."/>
            <person name="Barrasa J.M."/>
            <person name="Sanchez-Garcia M."/>
            <person name="Camarero S."/>
            <person name="Miyauchi S."/>
            <person name="Serrano A."/>
            <person name="Linde D."/>
            <person name="Babiker R."/>
            <person name="Drula E."/>
            <person name="Ayuso-Fernandez I."/>
            <person name="Pacheco R."/>
            <person name="Padilla G."/>
            <person name="Ferreira P."/>
            <person name="Barriuso J."/>
            <person name="Kellner H."/>
            <person name="Castanera R."/>
            <person name="Alfaro M."/>
            <person name="Ramirez L."/>
            <person name="Pisabarro A.G."/>
            <person name="Kuo A."/>
            <person name="Tritt A."/>
            <person name="Lipzen A."/>
            <person name="He G."/>
            <person name="Yan M."/>
            <person name="Ng V."/>
            <person name="Cullen D."/>
            <person name="Martin F."/>
            <person name="Rosso M.-N."/>
            <person name="Henrissat B."/>
            <person name="Hibbett D."/>
            <person name="Martinez A.T."/>
            <person name="Grigoriev I.V."/>
        </authorList>
    </citation>
    <scope>NUCLEOTIDE SEQUENCE</scope>
    <source>
        <strain evidence="2">ATCC 90797</strain>
    </source>
</reference>
<keyword evidence="3" id="KW-1185">Reference proteome</keyword>
<feature type="compositionally biased region" description="Acidic residues" evidence="1">
    <location>
        <begin position="158"/>
        <end position="169"/>
    </location>
</feature>